<sequence length="346" mass="35564">MGTASARAAGWAAGGTASGAGHPSSRGRPPAVAVVGAGYLGERIVAELLMLGSSVRVYDQCLALLGEEQGQKQLDSKVRHVLSGCASCVRDAQDGGLLHLAGLPPLGPAGCGLLAPRSAAPVDARWCASVAEAAVGADIVIEAVPDLVDVKSAVFAEALSSAPQGVLLATSTLSIPLAVLRRQVAQRVASAVSRQGLGPAAARVVGLRFLAPVVFIPFVEVTLTAAQMGGAEQAHRRDLFGHLSAWGKSAFFCSVRGAAEEAEGAARDAARFLASSRVRLDEETISMRQVGDARLRHARQLGPERVAQLTAQELYNFSEPTCCACLSAPASVSSLLCGHRVLCAGC</sequence>
<name>A0ABN9RVS0_9DINO</name>
<evidence type="ECO:0000259" key="2">
    <source>
        <dbReference type="Pfam" id="PF02737"/>
    </source>
</evidence>
<dbReference type="Gene3D" id="3.40.50.720">
    <property type="entry name" value="NAD(P)-binding Rossmann-like Domain"/>
    <property type="match status" value="1"/>
</dbReference>
<accession>A0ABN9RVS0</accession>
<dbReference type="Proteomes" id="UP001189429">
    <property type="component" value="Unassembled WGS sequence"/>
</dbReference>
<gene>
    <name evidence="3" type="ORF">PCOR1329_LOCUS24153</name>
</gene>
<reference evidence="3" key="1">
    <citation type="submission" date="2023-10" db="EMBL/GenBank/DDBJ databases">
        <authorList>
            <person name="Chen Y."/>
            <person name="Shah S."/>
            <person name="Dougan E. K."/>
            <person name="Thang M."/>
            <person name="Chan C."/>
        </authorList>
    </citation>
    <scope>NUCLEOTIDE SEQUENCE [LARGE SCALE GENOMIC DNA]</scope>
</reference>
<comment type="caution">
    <text evidence="3">The sequence shown here is derived from an EMBL/GenBank/DDBJ whole genome shotgun (WGS) entry which is preliminary data.</text>
</comment>
<organism evidence="3 4">
    <name type="scientific">Prorocentrum cordatum</name>
    <dbReference type="NCBI Taxonomy" id="2364126"/>
    <lineage>
        <taxon>Eukaryota</taxon>
        <taxon>Sar</taxon>
        <taxon>Alveolata</taxon>
        <taxon>Dinophyceae</taxon>
        <taxon>Prorocentrales</taxon>
        <taxon>Prorocentraceae</taxon>
        <taxon>Prorocentrum</taxon>
    </lineage>
</organism>
<dbReference type="SUPFAM" id="SSF51735">
    <property type="entry name" value="NAD(P)-binding Rossmann-fold domains"/>
    <property type="match status" value="1"/>
</dbReference>
<dbReference type="Pfam" id="PF02737">
    <property type="entry name" value="3HCDH_N"/>
    <property type="match status" value="1"/>
</dbReference>
<feature type="non-terminal residue" evidence="3">
    <location>
        <position position="346"/>
    </location>
</feature>
<protein>
    <recommendedName>
        <fullName evidence="2">3-hydroxyacyl-CoA dehydrogenase NAD binding domain-containing protein</fullName>
    </recommendedName>
</protein>
<evidence type="ECO:0000313" key="4">
    <source>
        <dbReference type="Proteomes" id="UP001189429"/>
    </source>
</evidence>
<evidence type="ECO:0000313" key="3">
    <source>
        <dbReference type="EMBL" id="CAK0823452.1"/>
    </source>
</evidence>
<dbReference type="PANTHER" id="PTHR48075">
    <property type="entry name" value="3-HYDROXYACYL-COA DEHYDROGENASE FAMILY PROTEIN"/>
    <property type="match status" value="1"/>
</dbReference>
<dbReference type="InterPro" id="IPR036291">
    <property type="entry name" value="NAD(P)-bd_dom_sf"/>
</dbReference>
<dbReference type="PANTHER" id="PTHR48075:SF5">
    <property type="entry name" value="3-HYDROXYBUTYRYL-COA DEHYDROGENASE"/>
    <property type="match status" value="1"/>
</dbReference>
<dbReference type="InterPro" id="IPR006176">
    <property type="entry name" value="3-OHacyl-CoA_DH_NAD-bd"/>
</dbReference>
<feature type="domain" description="3-hydroxyacyl-CoA dehydrogenase NAD binding" evidence="2">
    <location>
        <begin position="129"/>
        <end position="222"/>
    </location>
</feature>
<proteinExistence type="predicted"/>
<keyword evidence="4" id="KW-1185">Reference proteome</keyword>
<feature type="region of interest" description="Disordered" evidence="1">
    <location>
        <begin position="1"/>
        <end position="28"/>
    </location>
</feature>
<dbReference type="EMBL" id="CAUYUJ010008280">
    <property type="protein sequence ID" value="CAK0823452.1"/>
    <property type="molecule type" value="Genomic_DNA"/>
</dbReference>
<feature type="compositionally biased region" description="Low complexity" evidence="1">
    <location>
        <begin position="1"/>
        <end position="11"/>
    </location>
</feature>
<evidence type="ECO:0000256" key="1">
    <source>
        <dbReference type="SAM" id="MobiDB-lite"/>
    </source>
</evidence>